<dbReference type="OrthoDB" id="9809287at2"/>
<feature type="region of interest" description="Disordered" evidence="1">
    <location>
        <begin position="1"/>
        <end position="25"/>
    </location>
</feature>
<gene>
    <name evidence="2" type="ORF">EZ216_14095</name>
</gene>
<reference evidence="2 3" key="1">
    <citation type="submission" date="2019-03" db="EMBL/GenBank/DDBJ databases">
        <title>Ramlibacter sp. 18x22-1, whole genome shotgun sequence.</title>
        <authorList>
            <person name="Zhang X."/>
            <person name="Feng G."/>
            <person name="Zhu H."/>
        </authorList>
    </citation>
    <scope>NUCLEOTIDE SEQUENCE [LARGE SCALE GENOMIC DNA]</scope>
    <source>
        <strain evidence="2 3">18x22-1</strain>
    </source>
</reference>
<evidence type="ECO:0000313" key="3">
    <source>
        <dbReference type="Proteomes" id="UP000297839"/>
    </source>
</evidence>
<keyword evidence="3" id="KW-1185">Reference proteome</keyword>
<dbReference type="Proteomes" id="UP000297839">
    <property type="component" value="Unassembled WGS sequence"/>
</dbReference>
<organism evidence="2 3">
    <name type="scientific">Ramlibacter humi</name>
    <dbReference type="NCBI Taxonomy" id="2530451"/>
    <lineage>
        <taxon>Bacteria</taxon>
        <taxon>Pseudomonadati</taxon>
        <taxon>Pseudomonadota</taxon>
        <taxon>Betaproteobacteria</taxon>
        <taxon>Burkholderiales</taxon>
        <taxon>Comamonadaceae</taxon>
        <taxon>Ramlibacter</taxon>
    </lineage>
</organism>
<sequence>MRAGACHSGRRKGATPWTRNPARRTRSAALEDLTDERIEETLKTNIFGYMYMARAALFEAVSNR</sequence>
<dbReference type="AlphaFoldDB" id="A0A4Z0BLM2"/>
<comment type="caution">
    <text evidence="2">The sequence shown here is derived from an EMBL/GenBank/DDBJ whole genome shotgun (WGS) entry which is preliminary data.</text>
</comment>
<evidence type="ECO:0000256" key="1">
    <source>
        <dbReference type="SAM" id="MobiDB-lite"/>
    </source>
</evidence>
<protein>
    <submittedName>
        <fullName evidence="2">Uncharacterized protein</fullName>
    </submittedName>
</protein>
<name>A0A4Z0BLM2_9BURK</name>
<evidence type="ECO:0000313" key="2">
    <source>
        <dbReference type="EMBL" id="TFZ00227.1"/>
    </source>
</evidence>
<dbReference type="EMBL" id="SMLK01000004">
    <property type="protein sequence ID" value="TFZ00227.1"/>
    <property type="molecule type" value="Genomic_DNA"/>
</dbReference>
<proteinExistence type="predicted"/>
<accession>A0A4Z0BLM2</accession>